<organism evidence="2 3">
    <name type="scientific">Pelobacter propionicus (strain DSM 2379 / NBRC 103807 / OttBd1)</name>
    <dbReference type="NCBI Taxonomy" id="338966"/>
    <lineage>
        <taxon>Bacteria</taxon>
        <taxon>Pseudomonadati</taxon>
        <taxon>Thermodesulfobacteriota</taxon>
        <taxon>Desulfuromonadia</taxon>
        <taxon>Desulfuromonadales</taxon>
        <taxon>Desulfuromonadaceae</taxon>
        <taxon>Pelobacter</taxon>
    </lineage>
</organism>
<feature type="transmembrane region" description="Helical" evidence="1">
    <location>
        <begin position="59"/>
        <end position="83"/>
    </location>
</feature>
<dbReference type="OrthoDB" id="258743at2"/>
<keyword evidence="1" id="KW-1133">Transmembrane helix</keyword>
<dbReference type="AlphaFoldDB" id="A1ATJ9"/>
<dbReference type="Proteomes" id="UP000006732">
    <property type="component" value="Chromosome"/>
</dbReference>
<gene>
    <name evidence="2" type="ordered locus">Ppro_3074</name>
</gene>
<keyword evidence="3" id="KW-1185">Reference proteome</keyword>
<dbReference type="STRING" id="338966.Ppro_3074"/>
<evidence type="ECO:0008006" key="4">
    <source>
        <dbReference type="Google" id="ProtNLM"/>
    </source>
</evidence>
<dbReference type="HOGENOM" id="CLU_112761_0_0_7"/>
<dbReference type="eggNOG" id="ENOG502ZQ9V">
    <property type="taxonomic scope" value="Bacteria"/>
</dbReference>
<sequence>MPRLLLSYLTFPGIIVHEFAHAWACRRLGIPVERVCYLRLGNPMGYVLHARPASVVRHILIVLAPFFVSSAVALAASLGAALLARSRLPPESRDAASILALWFAFSAGLHAFPSSGDADALRDEISSPERGLLAKALLIPVLGMLHLIRLGSRFWLDILFALAMVGLAPTLLLILTAD</sequence>
<accession>A1ATJ9</accession>
<keyword evidence="1" id="KW-0812">Transmembrane</keyword>
<evidence type="ECO:0000313" key="2">
    <source>
        <dbReference type="EMBL" id="ABL00670.1"/>
    </source>
</evidence>
<feature type="transmembrane region" description="Helical" evidence="1">
    <location>
        <begin position="155"/>
        <end position="175"/>
    </location>
</feature>
<name>A1ATJ9_PELPD</name>
<dbReference type="EMBL" id="CP000482">
    <property type="protein sequence ID" value="ABL00670.1"/>
    <property type="molecule type" value="Genomic_DNA"/>
</dbReference>
<evidence type="ECO:0000313" key="3">
    <source>
        <dbReference type="Proteomes" id="UP000006732"/>
    </source>
</evidence>
<evidence type="ECO:0000256" key="1">
    <source>
        <dbReference type="SAM" id="Phobius"/>
    </source>
</evidence>
<protein>
    <recommendedName>
        <fullName evidence="4">DUF3267 domain-containing protein</fullName>
    </recommendedName>
</protein>
<dbReference type="KEGG" id="ppd:Ppro_3074"/>
<feature type="transmembrane region" description="Helical" evidence="1">
    <location>
        <begin position="95"/>
        <end position="112"/>
    </location>
</feature>
<dbReference type="RefSeq" id="WP_011736905.1">
    <property type="nucleotide sequence ID" value="NC_008609.1"/>
</dbReference>
<proteinExistence type="predicted"/>
<reference evidence="2 3" key="1">
    <citation type="submission" date="2006-10" db="EMBL/GenBank/DDBJ databases">
        <title>Complete sequence of chromosome of Pelobacter propionicus DSM 2379.</title>
        <authorList>
            <consortium name="US DOE Joint Genome Institute"/>
            <person name="Copeland A."/>
            <person name="Lucas S."/>
            <person name="Lapidus A."/>
            <person name="Barry K."/>
            <person name="Detter J.C."/>
            <person name="Glavina del Rio T."/>
            <person name="Hammon N."/>
            <person name="Israni S."/>
            <person name="Dalin E."/>
            <person name="Tice H."/>
            <person name="Pitluck S."/>
            <person name="Saunders E."/>
            <person name="Brettin T."/>
            <person name="Bruce D."/>
            <person name="Han C."/>
            <person name="Tapia R."/>
            <person name="Schmutz J."/>
            <person name="Larimer F."/>
            <person name="Land M."/>
            <person name="Hauser L."/>
            <person name="Kyrpides N."/>
            <person name="Kim E."/>
            <person name="Lovley D."/>
            <person name="Richardson P."/>
        </authorList>
    </citation>
    <scope>NUCLEOTIDE SEQUENCE [LARGE SCALE GENOMIC DNA]</scope>
    <source>
        <strain evidence="3">DSM 2379 / NBRC 103807 / OttBd1</strain>
    </source>
</reference>
<keyword evidence="1" id="KW-0472">Membrane</keyword>